<dbReference type="SUPFAM" id="SSF57701">
    <property type="entry name" value="Zn2/Cys6 DNA-binding domain"/>
    <property type="match status" value="1"/>
</dbReference>
<dbReference type="CDD" id="cd12148">
    <property type="entry name" value="fungal_TF_MHR"/>
    <property type="match status" value="1"/>
</dbReference>
<dbReference type="InterPro" id="IPR001138">
    <property type="entry name" value="Zn2Cys6_DnaBD"/>
</dbReference>
<gene>
    <name evidence="8" type="ORF">PV06_10135</name>
</gene>
<evidence type="ECO:0000259" key="7">
    <source>
        <dbReference type="PROSITE" id="PS50048"/>
    </source>
</evidence>
<dbReference type="RefSeq" id="XP_016258404.1">
    <property type="nucleotide sequence ID" value="XM_016411650.1"/>
</dbReference>
<dbReference type="InterPro" id="IPR007219">
    <property type="entry name" value="XnlR_reg_dom"/>
</dbReference>
<dbReference type="GO" id="GO:0008270">
    <property type="term" value="F:zinc ion binding"/>
    <property type="evidence" value="ECO:0007669"/>
    <property type="project" value="InterPro"/>
</dbReference>
<evidence type="ECO:0000256" key="1">
    <source>
        <dbReference type="ARBA" id="ARBA00022723"/>
    </source>
</evidence>
<dbReference type="PROSITE" id="PS50048">
    <property type="entry name" value="ZN2_CY6_FUNGAL_2"/>
    <property type="match status" value="1"/>
</dbReference>
<name>A0A0D2D4M6_9EURO</name>
<dbReference type="PANTHER" id="PTHR46910">
    <property type="entry name" value="TRANSCRIPTION FACTOR PDR1"/>
    <property type="match status" value="1"/>
</dbReference>
<keyword evidence="5" id="KW-0539">Nucleus</keyword>
<dbReference type="SMART" id="SM00066">
    <property type="entry name" value="GAL4"/>
    <property type="match status" value="1"/>
</dbReference>
<dbReference type="Pfam" id="PF00172">
    <property type="entry name" value="Zn_clus"/>
    <property type="match status" value="1"/>
</dbReference>
<dbReference type="HOGENOM" id="CLU_005767_1_0_1"/>
<dbReference type="GO" id="GO:0006351">
    <property type="term" value="P:DNA-templated transcription"/>
    <property type="evidence" value="ECO:0007669"/>
    <property type="project" value="InterPro"/>
</dbReference>
<dbReference type="SMART" id="SM00906">
    <property type="entry name" value="Fungal_trans"/>
    <property type="match status" value="1"/>
</dbReference>
<evidence type="ECO:0000256" key="5">
    <source>
        <dbReference type="ARBA" id="ARBA00023242"/>
    </source>
</evidence>
<keyword evidence="1" id="KW-0479">Metal-binding</keyword>
<feature type="domain" description="Zn(2)-C6 fungal-type" evidence="7">
    <location>
        <begin position="10"/>
        <end position="37"/>
    </location>
</feature>
<evidence type="ECO:0000256" key="6">
    <source>
        <dbReference type="SAM" id="MobiDB-lite"/>
    </source>
</evidence>
<dbReference type="EMBL" id="KN847342">
    <property type="protein sequence ID" value="KIW38188.1"/>
    <property type="molecule type" value="Genomic_DNA"/>
</dbReference>
<dbReference type="GO" id="GO:0000981">
    <property type="term" value="F:DNA-binding transcription factor activity, RNA polymerase II-specific"/>
    <property type="evidence" value="ECO:0007669"/>
    <property type="project" value="InterPro"/>
</dbReference>
<dbReference type="GeneID" id="27362209"/>
<dbReference type="Proteomes" id="UP000053342">
    <property type="component" value="Unassembled WGS sequence"/>
</dbReference>
<dbReference type="CDD" id="cd00067">
    <property type="entry name" value="GAL4"/>
    <property type="match status" value="1"/>
</dbReference>
<dbReference type="PANTHER" id="PTHR46910:SF17">
    <property type="entry name" value="SCFA-RELATED"/>
    <property type="match status" value="1"/>
</dbReference>
<dbReference type="Gene3D" id="4.10.240.10">
    <property type="entry name" value="Zn(2)-C6 fungal-type DNA-binding domain"/>
    <property type="match status" value="1"/>
</dbReference>
<evidence type="ECO:0000256" key="3">
    <source>
        <dbReference type="ARBA" id="ARBA00023125"/>
    </source>
</evidence>
<keyword evidence="3" id="KW-0238">DNA-binding</keyword>
<dbReference type="VEuPathDB" id="FungiDB:PV06_10135"/>
<evidence type="ECO:0000256" key="2">
    <source>
        <dbReference type="ARBA" id="ARBA00023015"/>
    </source>
</evidence>
<dbReference type="STRING" id="215243.A0A0D2D4M6"/>
<dbReference type="GO" id="GO:0003677">
    <property type="term" value="F:DNA binding"/>
    <property type="evidence" value="ECO:0007669"/>
    <property type="project" value="UniProtKB-KW"/>
</dbReference>
<evidence type="ECO:0000256" key="4">
    <source>
        <dbReference type="ARBA" id="ARBA00023163"/>
    </source>
</evidence>
<dbReference type="PROSITE" id="PS00463">
    <property type="entry name" value="ZN2_CY6_FUNGAL_1"/>
    <property type="match status" value="1"/>
</dbReference>
<reference evidence="8 9" key="1">
    <citation type="submission" date="2015-01" db="EMBL/GenBank/DDBJ databases">
        <title>The Genome Sequence of Exophiala oligosperma CBS72588.</title>
        <authorList>
            <consortium name="The Broad Institute Genomics Platform"/>
            <person name="Cuomo C."/>
            <person name="de Hoog S."/>
            <person name="Gorbushina A."/>
            <person name="Stielow B."/>
            <person name="Teixiera M."/>
            <person name="Abouelleil A."/>
            <person name="Chapman S.B."/>
            <person name="Priest M."/>
            <person name="Young S.K."/>
            <person name="Wortman J."/>
            <person name="Nusbaum C."/>
            <person name="Birren B."/>
        </authorList>
    </citation>
    <scope>NUCLEOTIDE SEQUENCE [LARGE SCALE GENOMIC DNA]</scope>
    <source>
        <strain evidence="8 9">CBS 72588</strain>
    </source>
</reference>
<dbReference type="OrthoDB" id="3266505at2759"/>
<dbReference type="InterPro" id="IPR050987">
    <property type="entry name" value="AtrR-like"/>
</dbReference>
<dbReference type="AlphaFoldDB" id="A0A0D2D4M6"/>
<protein>
    <recommendedName>
        <fullName evidence="7">Zn(2)-C6 fungal-type domain-containing protein</fullName>
    </recommendedName>
</protein>
<evidence type="ECO:0000313" key="9">
    <source>
        <dbReference type="Proteomes" id="UP000053342"/>
    </source>
</evidence>
<dbReference type="InterPro" id="IPR036864">
    <property type="entry name" value="Zn2-C6_fun-type_DNA-bd_sf"/>
</dbReference>
<feature type="compositionally biased region" description="Low complexity" evidence="6">
    <location>
        <begin position="60"/>
        <end position="81"/>
    </location>
</feature>
<sequence length="776" mass="85656">MYANARVSQACARCRKQKLKCDTLRPCLLCVRAGVECEARLIPPKARSDRASPARRRRTTAQASRTGTHQASSLLSSTSTTVPPFPQSGTSPNAQAAHGQHQSPRGEGPDAPDQSPNESQQFGANTSVIGFAKNVFRHNDLASPSITSTIPGDPGVFRRSGSRWTLHNMIMPPPTVMHILLEAYFDRVHWFIYLFHQPSFMTRADALLSSPSWTRQDMPAIMAMLMASAMALKCVLNDPEWTGHSVLTTYALDARSLLNDFIGEIRNHLIDLLDDSQIETVQVCILLGTYYIYHGSPSLAWSILGMAVRTAYALALHCEDTEDHPQIALQVRHRTWNHVTVADTFSAMIYGRPAGLDAAFAQSQPLSEMDDTMVTLAGATTDEPRNLSSTLSRLPFHILKYRLYTITRRALDTFRLLRLRDPLSSEDQQALISAVAHIESLLAAWQKEVPAHLSWDDWQNVDPDGPFPAKLQDLNHVEEGQAKTFYLQAMVLQVTYDSTLILIHRPLLEHKMAAGGTLASSQNFVSRSLEVAVDAALRISRVPMPKFNHHLSLSFAFMHFFTAGVILCIPPARQPFSSLAQEAKAGIRRIILACRDLGSSSQIARHIDQLLTALLRITVIREMENALQNQGASVSTEAQSSTATAAFNGDDVSGQVVDNRPSLNEQANLYPNQSYSTPMPSGLTSSLPTNMTGDGDVQFSFDLSGVHHTAGIEFDTQLDEAFGTFGQSMLPLIIPGLVPGDVLMLKQGYVLIFILVMFNVQPDDPYTPWNWGSRSR</sequence>
<dbReference type="Pfam" id="PF04082">
    <property type="entry name" value="Fungal_trans"/>
    <property type="match status" value="1"/>
</dbReference>
<keyword evidence="2" id="KW-0805">Transcription regulation</keyword>
<proteinExistence type="predicted"/>
<keyword evidence="4" id="KW-0804">Transcription</keyword>
<feature type="region of interest" description="Disordered" evidence="6">
    <location>
        <begin position="46"/>
        <end position="121"/>
    </location>
</feature>
<organism evidence="8 9">
    <name type="scientific">Exophiala oligosperma</name>
    <dbReference type="NCBI Taxonomy" id="215243"/>
    <lineage>
        <taxon>Eukaryota</taxon>
        <taxon>Fungi</taxon>
        <taxon>Dikarya</taxon>
        <taxon>Ascomycota</taxon>
        <taxon>Pezizomycotina</taxon>
        <taxon>Eurotiomycetes</taxon>
        <taxon>Chaetothyriomycetidae</taxon>
        <taxon>Chaetothyriales</taxon>
        <taxon>Herpotrichiellaceae</taxon>
        <taxon>Exophiala</taxon>
    </lineage>
</organism>
<accession>A0A0D2D4M6</accession>
<evidence type="ECO:0000313" key="8">
    <source>
        <dbReference type="EMBL" id="KIW38188.1"/>
    </source>
</evidence>
<keyword evidence="9" id="KW-1185">Reference proteome</keyword>